<dbReference type="EMBL" id="JH795857">
    <property type="protein sequence ID" value="EJU04915.1"/>
    <property type="molecule type" value="Genomic_DNA"/>
</dbReference>
<evidence type="ECO:0008006" key="4">
    <source>
        <dbReference type="Google" id="ProtNLM"/>
    </source>
</evidence>
<dbReference type="RefSeq" id="XP_040631809.1">
    <property type="nucleotide sequence ID" value="XM_040767981.1"/>
</dbReference>
<evidence type="ECO:0000313" key="2">
    <source>
        <dbReference type="EMBL" id="EJU04915.1"/>
    </source>
</evidence>
<dbReference type="Pfam" id="PF09725">
    <property type="entry name" value="Fra10Ac1"/>
    <property type="match status" value="1"/>
</dbReference>
<dbReference type="HOGENOM" id="CLU_061714_2_0_1"/>
<evidence type="ECO:0000313" key="3">
    <source>
        <dbReference type="Proteomes" id="UP000030653"/>
    </source>
</evidence>
<dbReference type="InterPro" id="IPR019129">
    <property type="entry name" value="Folate-sensitive_fs_Fra10Ac1"/>
</dbReference>
<reference evidence="2 3" key="1">
    <citation type="journal article" date="2012" name="Science">
        <title>The Paleozoic origin of enzymatic lignin decomposition reconstructed from 31 fungal genomes.</title>
        <authorList>
            <person name="Floudas D."/>
            <person name="Binder M."/>
            <person name="Riley R."/>
            <person name="Barry K."/>
            <person name="Blanchette R.A."/>
            <person name="Henrissat B."/>
            <person name="Martinez A.T."/>
            <person name="Otillar R."/>
            <person name="Spatafora J.W."/>
            <person name="Yadav J.S."/>
            <person name="Aerts A."/>
            <person name="Benoit I."/>
            <person name="Boyd A."/>
            <person name="Carlson A."/>
            <person name="Copeland A."/>
            <person name="Coutinho P.M."/>
            <person name="de Vries R.P."/>
            <person name="Ferreira P."/>
            <person name="Findley K."/>
            <person name="Foster B."/>
            <person name="Gaskell J."/>
            <person name="Glotzer D."/>
            <person name="Gorecki P."/>
            <person name="Heitman J."/>
            <person name="Hesse C."/>
            <person name="Hori C."/>
            <person name="Igarashi K."/>
            <person name="Jurgens J.A."/>
            <person name="Kallen N."/>
            <person name="Kersten P."/>
            <person name="Kohler A."/>
            <person name="Kuees U."/>
            <person name="Kumar T.K.A."/>
            <person name="Kuo A."/>
            <person name="LaButti K."/>
            <person name="Larrondo L.F."/>
            <person name="Lindquist E."/>
            <person name="Ling A."/>
            <person name="Lombard V."/>
            <person name="Lucas S."/>
            <person name="Lundell T."/>
            <person name="Martin R."/>
            <person name="McLaughlin D.J."/>
            <person name="Morgenstern I."/>
            <person name="Morin E."/>
            <person name="Murat C."/>
            <person name="Nagy L.G."/>
            <person name="Nolan M."/>
            <person name="Ohm R.A."/>
            <person name="Patyshakuliyeva A."/>
            <person name="Rokas A."/>
            <person name="Ruiz-Duenas F.J."/>
            <person name="Sabat G."/>
            <person name="Salamov A."/>
            <person name="Samejima M."/>
            <person name="Schmutz J."/>
            <person name="Slot J.C."/>
            <person name="St John F."/>
            <person name="Stenlid J."/>
            <person name="Sun H."/>
            <person name="Sun S."/>
            <person name="Syed K."/>
            <person name="Tsang A."/>
            <person name="Wiebenga A."/>
            <person name="Young D."/>
            <person name="Pisabarro A."/>
            <person name="Eastwood D.C."/>
            <person name="Martin F."/>
            <person name="Cullen D."/>
            <person name="Grigoriev I.V."/>
            <person name="Hibbett D.S."/>
        </authorList>
    </citation>
    <scope>NUCLEOTIDE SEQUENCE [LARGE SCALE GENOMIC DNA]</scope>
    <source>
        <strain evidence="2 3">DJM-731 SS1</strain>
    </source>
</reference>
<feature type="compositionally biased region" description="Basic and acidic residues" evidence="1">
    <location>
        <begin position="195"/>
        <end position="208"/>
    </location>
</feature>
<gene>
    <name evidence="2" type="ORF">DACRYDRAFT_104808</name>
</gene>
<feature type="compositionally biased region" description="Basic residues" evidence="1">
    <location>
        <begin position="244"/>
        <end position="255"/>
    </location>
</feature>
<evidence type="ECO:0000256" key="1">
    <source>
        <dbReference type="SAM" id="MobiDB-lite"/>
    </source>
</evidence>
<keyword evidence="3" id="KW-1185">Reference proteome</keyword>
<accession>M5G9I3</accession>
<name>M5G9I3_DACPD</name>
<feature type="region of interest" description="Disordered" evidence="1">
    <location>
        <begin position="177"/>
        <end position="255"/>
    </location>
</feature>
<sequence>MSTQSEHSKSIFRNTLRGEDAYSRHQRYVHDYIDYYGGRKQVQEKKTDFDVLKAAHRFIRDEGDDLSKLSYADQLAVKYYSQLFKEFVICDLKHYKSGAIALRWRTDTEVVDGIGQFTCANPRCAHHSPTQGHKTPKLTAYELPFSYVEEDKEKNALVKAVLCERCARKLVWKRERDREKREEGEKLMPTVVDDDVPHEPPKRIREHTEDEEEEEYGPTRPPQLDSDHRRSRSPRRESDERERYARRRRSPNTPV</sequence>
<dbReference type="AlphaFoldDB" id="M5G9I3"/>
<dbReference type="STRING" id="1858805.M5G9I3"/>
<proteinExistence type="predicted"/>
<protein>
    <recommendedName>
        <fullName evidence="4">Protein FRA10AC1</fullName>
    </recommendedName>
</protein>
<feature type="compositionally biased region" description="Basic and acidic residues" evidence="1">
    <location>
        <begin position="177"/>
        <end position="186"/>
    </location>
</feature>
<feature type="compositionally biased region" description="Basic and acidic residues" evidence="1">
    <location>
        <begin position="234"/>
        <end position="243"/>
    </location>
</feature>
<dbReference type="Proteomes" id="UP000030653">
    <property type="component" value="Unassembled WGS sequence"/>
</dbReference>
<dbReference type="OrthoDB" id="197967at2759"/>
<dbReference type="GeneID" id="63683043"/>
<organism evidence="2 3">
    <name type="scientific">Dacryopinax primogenitus (strain DJM 731)</name>
    <name type="common">Brown rot fungus</name>
    <dbReference type="NCBI Taxonomy" id="1858805"/>
    <lineage>
        <taxon>Eukaryota</taxon>
        <taxon>Fungi</taxon>
        <taxon>Dikarya</taxon>
        <taxon>Basidiomycota</taxon>
        <taxon>Agaricomycotina</taxon>
        <taxon>Dacrymycetes</taxon>
        <taxon>Dacrymycetales</taxon>
        <taxon>Dacrymycetaceae</taxon>
        <taxon>Dacryopinax</taxon>
    </lineage>
</organism>
<dbReference type="OMA" id="EYFQDMF"/>